<feature type="compositionally biased region" description="Basic and acidic residues" evidence="1">
    <location>
        <begin position="68"/>
        <end position="79"/>
    </location>
</feature>
<feature type="region of interest" description="Disordered" evidence="1">
    <location>
        <begin position="58"/>
        <end position="79"/>
    </location>
</feature>
<name>A0A0G4HFG6_9ALVE</name>
<reference evidence="3" key="1">
    <citation type="submission" date="2014-11" db="EMBL/GenBank/DDBJ databases">
        <authorList>
            <person name="Otto D Thomas"/>
            <person name="Naeem Raeece"/>
        </authorList>
    </citation>
    <scope>NUCLEOTIDE SEQUENCE</scope>
</reference>
<evidence type="ECO:0000256" key="1">
    <source>
        <dbReference type="SAM" id="MobiDB-lite"/>
    </source>
</evidence>
<dbReference type="AlphaFoldDB" id="A0A0G4HFG6"/>
<organism evidence="3">
    <name type="scientific">Chromera velia CCMP2878</name>
    <dbReference type="NCBI Taxonomy" id="1169474"/>
    <lineage>
        <taxon>Eukaryota</taxon>
        <taxon>Sar</taxon>
        <taxon>Alveolata</taxon>
        <taxon>Colpodellida</taxon>
        <taxon>Chromeraceae</taxon>
        <taxon>Chromera</taxon>
    </lineage>
</organism>
<protein>
    <submittedName>
        <fullName evidence="3">Uncharacterized protein</fullName>
    </submittedName>
</protein>
<feature type="compositionally biased region" description="Low complexity" evidence="1">
    <location>
        <begin position="133"/>
        <end position="171"/>
    </location>
</feature>
<evidence type="ECO:0000313" key="3">
    <source>
        <dbReference type="EMBL" id="CEM42802.1"/>
    </source>
</evidence>
<feature type="signal peptide" evidence="2">
    <location>
        <begin position="1"/>
        <end position="18"/>
    </location>
</feature>
<keyword evidence="2" id="KW-0732">Signal</keyword>
<feature type="compositionally biased region" description="Low complexity" evidence="1">
    <location>
        <begin position="268"/>
        <end position="280"/>
    </location>
</feature>
<proteinExistence type="predicted"/>
<feature type="region of interest" description="Disordered" evidence="1">
    <location>
        <begin position="116"/>
        <end position="190"/>
    </location>
</feature>
<feature type="compositionally biased region" description="Acidic residues" evidence="1">
    <location>
        <begin position="176"/>
        <end position="190"/>
    </location>
</feature>
<feature type="compositionally biased region" description="Polar residues" evidence="1">
    <location>
        <begin position="281"/>
        <end position="291"/>
    </location>
</feature>
<feature type="region of interest" description="Disordered" evidence="1">
    <location>
        <begin position="266"/>
        <end position="291"/>
    </location>
</feature>
<feature type="non-terminal residue" evidence="3">
    <location>
        <position position="291"/>
    </location>
</feature>
<evidence type="ECO:0000256" key="2">
    <source>
        <dbReference type="SAM" id="SignalP"/>
    </source>
</evidence>
<gene>
    <name evidence="3" type="ORF">Cvel_27032</name>
</gene>
<accession>A0A0G4HFG6</accession>
<feature type="chain" id="PRO_5005191767" evidence="2">
    <location>
        <begin position="19"/>
        <end position="291"/>
    </location>
</feature>
<sequence length="291" mass="31211">MWRIFGLWLLCGVAVALSNRKGLLRYSVCSLGSPPSFDGRVAFLGPWVRRLMGRVRGGSEGLRRGRRGSGEKGGDVRGDVEWEVFGEQAEGLGRQGGAAAGPGGGATEALTRLYSHNQPPTASRRGKRKGEQFQKQQQQPKGGRLSSLPVALPSPCSSSSTPSVSDSESVSTLMTGEEDNMETGGGGDDELVSLTLWQSEPTGSGSGSPFARNGSFVLPARRCFKHSGERGGLEQSGLSASQDDWWRDGRGEYEILISPEELLTRFGQQMAHQQQQQQQQGNGNSTTRSPV</sequence>
<dbReference type="EMBL" id="CDMZ01002533">
    <property type="protein sequence ID" value="CEM42802.1"/>
    <property type="molecule type" value="Genomic_DNA"/>
</dbReference>